<organism evidence="1 2">
    <name type="scientific">Vibrio ordalii FS-238</name>
    <dbReference type="NCBI Taxonomy" id="617133"/>
    <lineage>
        <taxon>Bacteria</taxon>
        <taxon>Pseudomonadati</taxon>
        <taxon>Pseudomonadota</taxon>
        <taxon>Gammaproteobacteria</taxon>
        <taxon>Vibrionales</taxon>
        <taxon>Vibrionaceae</taxon>
        <taxon>Vibrio</taxon>
    </lineage>
</organism>
<name>A0A853R4M7_9VIBR</name>
<accession>A0A853R4M7</accession>
<protein>
    <submittedName>
        <fullName evidence="1">Uncharacterized protein</fullName>
    </submittedName>
</protein>
<comment type="caution">
    <text evidence="1">The sequence shown here is derived from an EMBL/GenBank/DDBJ whole genome shotgun (WGS) entry which is preliminary data.</text>
</comment>
<proteinExistence type="predicted"/>
<dbReference type="Proteomes" id="UP000094808">
    <property type="component" value="Unassembled WGS sequence"/>
</dbReference>
<keyword evidence="2" id="KW-1185">Reference proteome</keyword>
<sequence>MNTSILSNLSLLSSALAKPYRTQLREIIDKTSKKRRKDSKEQYLNIYAAFVYSQGFNNFNALEIINSKDKWQEHLGCLVGFIYASSEGSIHTKIYVVRQLYNIFSDFAKTVNITLDKQSFSRNKINEYTQSCIDKYEALPILSERLEYLNGWTVISQSRETALVNLDTLYVKYGRNFTLKIHKVLKAYALTQKTSTLKNSLLKIMSLLGSIAMLDSHSSVKSFEKLLSASHVHTTFYKAYQIQLVQCIAKSNDLYIFNRHFNDSIEVYRSAFINTKAYPAPLKPFIKPDVKTIKNPPSFSVGGKSSDAEKLIWFSDIPLHIKDDEAIEIIETRLSRVMNFVHKAFDSHFERLKEIQARNERFRKEGLVKPLSGNQSGGVEGNYGFLIGSEHLANTIATFYQYGINGYTGYCYKAFLGVTSDTNTLLKELNLPTNSTLLTLTTLLVVEHPKITPSWLQKLQLFDEHGKKCGYFQSGEQYILSSKKERRGRNLAQQDVILNDYSKSIVDFIIEHTQLAREHLKSIGNPDWKYLLLTCSINQAAKPTYASQLYKSHQSLLSDVLQYHNQILDEDSLSSEEIELIISVPIHRAVRRHKGLKIYLETRSQIALADSLGHKEMRPELLRSYLPKPLMEFFTERVVRQFQKAIILKAMGDSPYLLDAVNMSYEEMEEFLENHGITDIPDLNAKAFENSTSDTEQSLFDSIVFTVTVPLIQLLISIKEVIEGKDELNFKDELVEHWYDCAAYLLGCFEQGDFKGNDDIKDMYTEAKSNPLNSNVIKGAISC</sequence>
<dbReference type="RefSeq" id="WP_069571836.1">
    <property type="nucleotide sequence ID" value="NZ_AJYS02000195.1"/>
</dbReference>
<evidence type="ECO:0000313" key="2">
    <source>
        <dbReference type="Proteomes" id="UP000094808"/>
    </source>
</evidence>
<gene>
    <name evidence="1" type="ORF">A1QS_05560</name>
</gene>
<dbReference type="AlphaFoldDB" id="A0A853R4M7"/>
<dbReference type="EMBL" id="AJYS02000195">
    <property type="protein sequence ID" value="OEE36076.1"/>
    <property type="molecule type" value="Genomic_DNA"/>
</dbReference>
<evidence type="ECO:0000313" key="1">
    <source>
        <dbReference type="EMBL" id="OEE36076.1"/>
    </source>
</evidence>
<reference evidence="1 2" key="1">
    <citation type="journal article" date="2012" name="Science">
        <title>Ecological populations of bacteria act as socially cohesive units of antibiotic production and resistance.</title>
        <authorList>
            <person name="Cordero O.X."/>
            <person name="Wildschutte H."/>
            <person name="Kirkup B."/>
            <person name="Proehl S."/>
            <person name="Ngo L."/>
            <person name="Hussain F."/>
            <person name="Le Roux F."/>
            <person name="Mincer T."/>
            <person name="Polz M.F."/>
        </authorList>
    </citation>
    <scope>NUCLEOTIDE SEQUENCE [LARGE SCALE GENOMIC DNA]</scope>
    <source>
        <strain evidence="1 2">FS-238</strain>
    </source>
</reference>